<evidence type="ECO:0000259" key="4">
    <source>
        <dbReference type="PROSITE" id="PS50995"/>
    </source>
</evidence>
<keyword evidence="6" id="KW-1185">Reference proteome</keyword>
<keyword evidence="3" id="KW-0804">Transcription</keyword>
<dbReference type="Pfam" id="PF13463">
    <property type="entry name" value="HTH_27"/>
    <property type="match status" value="1"/>
</dbReference>
<name>A0ABN1AB83_9BACI</name>
<dbReference type="InterPro" id="IPR036388">
    <property type="entry name" value="WH-like_DNA-bd_sf"/>
</dbReference>
<evidence type="ECO:0000313" key="6">
    <source>
        <dbReference type="Proteomes" id="UP001500740"/>
    </source>
</evidence>
<dbReference type="Gene3D" id="1.10.10.10">
    <property type="entry name" value="Winged helix-like DNA-binding domain superfamily/Winged helix DNA-binding domain"/>
    <property type="match status" value="1"/>
</dbReference>
<accession>A0ABN1AB83</accession>
<dbReference type="SUPFAM" id="SSF46785">
    <property type="entry name" value="Winged helix' DNA-binding domain"/>
    <property type="match status" value="1"/>
</dbReference>
<keyword evidence="2" id="KW-0238">DNA-binding</keyword>
<dbReference type="PROSITE" id="PS50995">
    <property type="entry name" value="HTH_MARR_2"/>
    <property type="match status" value="1"/>
</dbReference>
<dbReference type="InterPro" id="IPR036390">
    <property type="entry name" value="WH_DNA-bd_sf"/>
</dbReference>
<dbReference type="InterPro" id="IPR000835">
    <property type="entry name" value="HTH_MarR-typ"/>
</dbReference>
<dbReference type="PANTHER" id="PTHR42756:SF1">
    <property type="entry name" value="TRANSCRIPTIONAL REPRESSOR OF EMRAB OPERON"/>
    <property type="match status" value="1"/>
</dbReference>
<evidence type="ECO:0000256" key="2">
    <source>
        <dbReference type="ARBA" id="ARBA00023125"/>
    </source>
</evidence>
<evidence type="ECO:0000256" key="1">
    <source>
        <dbReference type="ARBA" id="ARBA00023015"/>
    </source>
</evidence>
<keyword evidence="1" id="KW-0805">Transcription regulation</keyword>
<reference evidence="5 6" key="1">
    <citation type="journal article" date="2019" name="Int. J. Syst. Evol. Microbiol.">
        <title>The Global Catalogue of Microorganisms (GCM) 10K type strain sequencing project: providing services to taxonomists for standard genome sequencing and annotation.</title>
        <authorList>
            <consortium name="The Broad Institute Genomics Platform"/>
            <consortium name="The Broad Institute Genome Sequencing Center for Infectious Disease"/>
            <person name="Wu L."/>
            <person name="Ma J."/>
        </authorList>
    </citation>
    <scope>NUCLEOTIDE SEQUENCE [LARGE SCALE GENOMIC DNA]</scope>
    <source>
        <strain evidence="5 6">JCM 14193</strain>
    </source>
</reference>
<comment type="caution">
    <text evidence="5">The sequence shown here is derived from an EMBL/GenBank/DDBJ whole genome shotgun (WGS) entry which is preliminary data.</text>
</comment>
<evidence type="ECO:0000256" key="3">
    <source>
        <dbReference type="ARBA" id="ARBA00023163"/>
    </source>
</evidence>
<dbReference type="SMART" id="SM00347">
    <property type="entry name" value="HTH_MARR"/>
    <property type="match status" value="1"/>
</dbReference>
<dbReference type="EMBL" id="BAAACZ010000030">
    <property type="protein sequence ID" value="GAA0472138.1"/>
    <property type="molecule type" value="Genomic_DNA"/>
</dbReference>
<sequence length="143" mass="16877">MKSIIDTMGLIDIISERHHQLRRCSESMWSHNSNLYISNSEWLILANVYHKEHTTISYVTKNVDLTRQATHKFIKRLEEQGLVKVEQVPHNKKEKAIELSELGIECFEKNEKFKAKIEEDISSQIGEEELSQLKELLRTDWRI</sequence>
<dbReference type="RefSeq" id="WP_343785023.1">
    <property type="nucleotide sequence ID" value="NZ_BAAACZ010000030.1"/>
</dbReference>
<feature type="domain" description="HTH marR-type" evidence="4">
    <location>
        <begin position="1"/>
        <end position="142"/>
    </location>
</feature>
<organism evidence="5 6">
    <name type="scientific">Alkalibacillus silvisoli</name>
    <dbReference type="NCBI Taxonomy" id="392823"/>
    <lineage>
        <taxon>Bacteria</taxon>
        <taxon>Bacillati</taxon>
        <taxon>Bacillota</taxon>
        <taxon>Bacilli</taxon>
        <taxon>Bacillales</taxon>
        <taxon>Bacillaceae</taxon>
        <taxon>Alkalibacillus</taxon>
    </lineage>
</organism>
<evidence type="ECO:0000313" key="5">
    <source>
        <dbReference type="EMBL" id="GAA0472138.1"/>
    </source>
</evidence>
<gene>
    <name evidence="5" type="ORF">GCM10008935_30150</name>
</gene>
<dbReference type="PANTHER" id="PTHR42756">
    <property type="entry name" value="TRANSCRIPTIONAL REGULATOR, MARR"/>
    <property type="match status" value="1"/>
</dbReference>
<protein>
    <recommendedName>
        <fullName evidence="4">HTH marR-type domain-containing protein</fullName>
    </recommendedName>
</protein>
<dbReference type="Proteomes" id="UP001500740">
    <property type="component" value="Unassembled WGS sequence"/>
</dbReference>
<proteinExistence type="predicted"/>